<name>A0A370B7C1_9ACTN</name>
<dbReference type="EMBL" id="QQNA01000092">
    <property type="protein sequence ID" value="RDG37697.1"/>
    <property type="molecule type" value="Genomic_DNA"/>
</dbReference>
<dbReference type="InterPro" id="IPR010310">
    <property type="entry name" value="T7SS_ESAT-6-like"/>
</dbReference>
<comment type="caution">
    <text evidence="2">The sequence shown here is derived from an EMBL/GenBank/DDBJ whole genome shotgun (WGS) entry which is preliminary data.</text>
</comment>
<keyword evidence="3" id="KW-1185">Reference proteome</keyword>
<sequence>MSDDGTMIVKYSSLDQAANSIRTQAGKLQNSLDAIKAKIESISELWEGEAREAYNAGQQQWNKDASEIQKNLRDIATAVDNAGTSYRSGDKKAAANFM</sequence>
<organism evidence="2 3">
    <name type="scientific">Streptomyces corynorhini</name>
    <dbReference type="NCBI Taxonomy" id="2282652"/>
    <lineage>
        <taxon>Bacteria</taxon>
        <taxon>Bacillati</taxon>
        <taxon>Actinomycetota</taxon>
        <taxon>Actinomycetes</taxon>
        <taxon>Kitasatosporales</taxon>
        <taxon>Streptomycetaceae</taxon>
        <taxon>Streptomyces</taxon>
    </lineage>
</organism>
<dbReference type="OrthoDB" id="4308755at2"/>
<protein>
    <recommendedName>
        <fullName evidence="1">ESAT-6-like protein</fullName>
    </recommendedName>
</protein>
<dbReference type="NCBIfam" id="TIGR03930">
    <property type="entry name" value="WXG100_ESAT6"/>
    <property type="match status" value="1"/>
</dbReference>
<reference evidence="2 3" key="1">
    <citation type="submission" date="2018-07" db="EMBL/GenBank/DDBJ databases">
        <title>Streptomyces species from bats.</title>
        <authorList>
            <person name="Dunlap C."/>
        </authorList>
    </citation>
    <scope>NUCLEOTIDE SEQUENCE [LARGE SCALE GENOMIC DNA]</scope>
    <source>
        <strain evidence="2 3">AC230</strain>
    </source>
</reference>
<evidence type="ECO:0000313" key="2">
    <source>
        <dbReference type="EMBL" id="RDG37697.1"/>
    </source>
</evidence>
<dbReference type="Gene3D" id="1.10.287.1060">
    <property type="entry name" value="ESAT-6-like"/>
    <property type="match status" value="1"/>
</dbReference>
<dbReference type="InterPro" id="IPR036689">
    <property type="entry name" value="ESAT-6-like_sf"/>
</dbReference>
<proteinExistence type="inferred from homology"/>
<gene>
    <name evidence="2" type="ORF">DVH02_13090</name>
</gene>
<comment type="similarity">
    <text evidence="1">Belongs to the WXG100 family.</text>
</comment>
<dbReference type="SUPFAM" id="SSF140453">
    <property type="entry name" value="EsxAB dimer-like"/>
    <property type="match status" value="1"/>
</dbReference>
<evidence type="ECO:0000256" key="1">
    <source>
        <dbReference type="RuleBase" id="RU362001"/>
    </source>
</evidence>
<dbReference type="Pfam" id="PF06013">
    <property type="entry name" value="WXG100"/>
    <property type="match status" value="1"/>
</dbReference>
<dbReference type="Proteomes" id="UP000253741">
    <property type="component" value="Unassembled WGS sequence"/>
</dbReference>
<dbReference type="AlphaFoldDB" id="A0A370B7C1"/>
<accession>A0A370B7C1</accession>
<evidence type="ECO:0000313" key="3">
    <source>
        <dbReference type="Proteomes" id="UP000253741"/>
    </source>
</evidence>